<dbReference type="InterPro" id="IPR000524">
    <property type="entry name" value="Tscrpt_reg_HTH_GntR"/>
</dbReference>
<proteinExistence type="predicted"/>
<evidence type="ECO:0000259" key="4">
    <source>
        <dbReference type="PROSITE" id="PS50949"/>
    </source>
</evidence>
<dbReference type="Proteomes" id="UP000523614">
    <property type="component" value="Unassembled WGS sequence"/>
</dbReference>
<protein>
    <submittedName>
        <fullName evidence="5">GntR family transcriptional regulator</fullName>
    </submittedName>
</protein>
<dbReference type="PANTHER" id="PTHR38445:SF10">
    <property type="entry name" value="GNTR-FAMILY TRANSCRIPTIONAL REGULATOR"/>
    <property type="match status" value="1"/>
</dbReference>
<keyword evidence="1" id="KW-0805">Transcription regulation</keyword>
<dbReference type="AlphaFoldDB" id="A0A847HC61"/>
<keyword evidence="3" id="KW-0804">Transcription</keyword>
<dbReference type="Pfam" id="PF00392">
    <property type="entry name" value="GntR"/>
    <property type="match status" value="1"/>
</dbReference>
<evidence type="ECO:0000256" key="1">
    <source>
        <dbReference type="ARBA" id="ARBA00023015"/>
    </source>
</evidence>
<name>A0A847HC61_9CORY</name>
<evidence type="ECO:0000313" key="6">
    <source>
        <dbReference type="Proteomes" id="UP000523614"/>
    </source>
</evidence>
<sequence>MDDGAAPLFRQIAMLVEDSIVNGDLAAGQQVPSTNELAGFHDINPATARKGLGLLVERGVLFKRRGVGMFVTDKARRLILDRRRESFTAGYLVPLVDEAVKLDLTRQEVRELVDAVAESRGLYG</sequence>
<dbReference type="SUPFAM" id="SSF46785">
    <property type="entry name" value="Winged helix' DNA-binding domain"/>
    <property type="match status" value="1"/>
</dbReference>
<dbReference type="EMBL" id="JAAYYP010000292">
    <property type="protein sequence ID" value="NLF91333.1"/>
    <property type="molecule type" value="Genomic_DNA"/>
</dbReference>
<accession>A0A847HC61</accession>
<dbReference type="CDD" id="cd07377">
    <property type="entry name" value="WHTH_GntR"/>
    <property type="match status" value="1"/>
</dbReference>
<evidence type="ECO:0000313" key="5">
    <source>
        <dbReference type="EMBL" id="NLF91333.1"/>
    </source>
</evidence>
<dbReference type="Gene3D" id="1.10.10.10">
    <property type="entry name" value="Winged helix-like DNA-binding domain superfamily/Winged helix DNA-binding domain"/>
    <property type="match status" value="1"/>
</dbReference>
<organism evidence="5 6">
    <name type="scientific">Corynebacterium marinum</name>
    <dbReference type="NCBI Taxonomy" id="349751"/>
    <lineage>
        <taxon>Bacteria</taxon>
        <taxon>Bacillati</taxon>
        <taxon>Actinomycetota</taxon>
        <taxon>Actinomycetes</taxon>
        <taxon>Mycobacteriales</taxon>
        <taxon>Corynebacteriaceae</taxon>
        <taxon>Corynebacterium</taxon>
    </lineage>
</organism>
<dbReference type="GO" id="GO:0003677">
    <property type="term" value="F:DNA binding"/>
    <property type="evidence" value="ECO:0007669"/>
    <property type="project" value="UniProtKB-KW"/>
</dbReference>
<feature type="domain" description="HTH gntR-type" evidence="4">
    <location>
        <begin position="6"/>
        <end position="74"/>
    </location>
</feature>
<keyword evidence="2" id="KW-0238">DNA-binding</keyword>
<dbReference type="SMART" id="SM00345">
    <property type="entry name" value="HTH_GNTR"/>
    <property type="match status" value="1"/>
</dbReference>
<reference evidence="5 6" key="1">
    <citation type="journal article" date="2020" name="Biotechnol. Biofuels">
        <title>New insights from the biogas microbiome by comprehensive genome-resolved metagenomics of nearly 1600 species originating from multiple anaerobic digesters.</title>
        <authorList>
            <person name="Campanaro S."/>
            <person name="Treu L."/>
            <person name="Rodriguez-R L.M."/>
            <person name="Kovalovszki A."/>
            <person name="Ziels R.M."/>
            <person name="Maus I."/>
            <person name="Zhu X."/>
            <person name="Kougias P.G."/>
            <person name="Basile A."/>
            <person name="Luo G."/>
            <person name="Schluter A."/>
            <person name="Konstantinidis K.T."/>
            <person name="Angelidaki I."/>
        </authorList>
    </citation>
    <scope>NUCLEOTIDE SEQUENCE [LARGE SCALE GENOMIC DNA]</scope>
    <source>
        <strain evidence="5">AS06rmzACSIP_235</strain>
    </source>
</reference>
<evidence type="ECO:0000256" key="3">
    <source>
        <dbReference type="ARBA" id="ARBA00023163"/>
    </source>
</evidence>
<dbReference type="InterPro" id="IPR036390">
    <property type="entry name" value="WH_DNA-bd_sf"/>
</dbReference>
<dbReference type="InterPro" id="IPR036388">
    <property type="entry name" value="WH-like_DNA-bd_sf"/>
</dbReference>
<dbReference type="PANTHER" id="PTHR38445">
    <property type="entry name" value="HTH-TYPE TRANSCRIPTIONAL REPRESSOR YTRA"/>
    <property type="match status" value="1"/>
</dbReference>
<gene>
    <name evidence="5" type="ORF">GX570_08320</name>
</gene>
<dbReference type="PROSITE" id="PS50949">
    <property type="entry name" value="HTH_GNTR"/>
    <property type="match status" value="1"/>
</dbReference>
<evidence type="ECO:0000256" key="2">
    <source>
        <dbReference type="ARBA" id="ARBA00023125"/>
    </source>
</evidence>
<dbReference type="RefSeq" id="WP_042622769.1">
    <property type="nucleotide sequence ID" value="NZ_BMLO01000011.1"/>
</dbReference>
<comment type="caution">
    <text evidence="5">The sequence shown here is derived from an EMBL/GenBank/DDBJ whole genome shotgun (WGS) entry which is preliminary data.</text>
</comment>
<dbReference type="GO" id="GO:0003700">
    <property type="term" value="F:DNA-binding transcription factor activity"/>
    <property type="evidence" value="ECO:0007669"/>
    <property type="project" value="InterPro"/>
</dbReference>